<proteinExistence type="predicted"/>
<dbReference type="EMBL" id="KB644415">
    <property type="protein sequence ID" value="EPS34519.1"/>
    <property type="molecule type" value="Genomic_DNA"/>
</dbReference>
<sequence length="86" mass="9668">MALYVPALSDRASSNVIIICLVRKLSLGYEVEDMPIPLIRDRIECGSASVSPPRIGPRDARYYNQAHSIWASFEKFNVVQIETSLE</sequence>
<reference evidence="1 2" key="1">
    <citation type="journal article" date="2013" name="PLoS ONE">
        <title>Genomic and secretomic analyses reveal unique features of the lignocellulolytic enzyme system of Penicillium decumbens.</title>
        <authorList>
            <person name="Liu G."/>
            <person name="Zhang L."/>
            <person name="Wei X."/>
            <person name="Zou G."/>
            <person name="Qin Y."/>
            <person name="Ma L."/>
            <person name="Li J."/>
            <person name="Zheng H."/>
            <person name="Wang S."/>
            <person name="Wang C."/>
            <person name="Xun L."/>
            <person name="Zhao G.-P."/>
            <person name="Zhou Z."/>
            <person name="Qu Y."/>
        </authorList>
    </citation>
    <scope>NUCLEOTIDE SEQUENCE [LARGE SCALE GENOMIC DNA]</scope>
    <source>
        <strain evidence="2">114-2 / CGMCC 5302</strain>
    </source>
</reference>
<dbReference type="Proteomes" id="UP000019376">
    <property type="component" value="Unassembled WGS sequence"/>
</dbReference>
<gene>
    <name evidence="1" type="ORF">PDE_09483</name>
</gene>
<accession>S7ZVR3</accession>
<evidence type="ECO:0000313" key="1">
    <source>
        <dbReference type="EMBL" id="EPS34519.1"/>
    </source>
</evidence>
<dbReference type="HOGENOM" id="CLU_2498580_0_0_1"/>
<name>S7ZVR3_PENO1</name>
<dbReference type="AlphaFoldDB" id="S7ZVR3"/>
<keyword evidence="2" id="KW-1185">Reference proteome</keyword>
<organism evidence="1 2">
    <name type="scientific">Penicillium oxalicum (strain 114-2 / CGMCC 5302)</name>
    <name type="common">Penicillium decumbens</name>
    <dbReference type="NCBI Taxonomy" id="933388"/>
    <lineage>
        <taxon>Eukaryota</taxon>
        <taxon>Fungi</taxon>
        <taxon>Dikarya</taxon>
        <taxon>Ascomycota</taxon>
        <taxon>Pezizomycotina</taxon>
        <taxon>Eurotiomycetes</taxon>
        <taxon>Eurotiomycetidae</taxon>
        <taxon>Eurotiales</taxon>
        <taxon>Aspergillaceae</taxon>
        <taxon>Penicillium</taxon>
    </lineage>
</organism>
<evidence type="ECO:0000313" key="2">
    <source>
        <dbReference type="Proteomes" id="UP000019376"/>
    </source>
</evidence>
<protein>
    <submittedName>
        <fullName evidence="1">Uncharacterized protein</fullName>
    </submittedName>
</protein>